<dbReference type="Gene3D" id="1.20.1540.10">
    <property type="entry name" value="Rhomboid-like"/>
    <property type="match status" value="1"/>
</dbReference>
<organism evidence="7 8">
    <name type="scientific">Citricoccus nitrophenolicus</name>
    <dbReference type="NCBI Taxonomy" id="863575"/>
    <lineage>
        <taxon>Bacteria</taxon>
        <taxon>Bacillati</taxon>
        <taxon>Actinomycetota</taxon>
        <taxon>Actinomycetes</taxon>
        <taxon>Micrococcales</taxon>
        <taxon>Micrococcaceae</taxon>
        <taxon>Citricoccus</taxon>
    </lineage>
</organism>
<evidence type="ECO:0000313" key="8">
    <source>
        <dbReference type="Proteomes" id="UP001484097"/>
    </source>
</evidence>
<dbReference type="InterPro" id="IPR022764">
    <property type="entry name" value="Peptidase_S54_rhomboid_dom"/>
</dbReference>
<dbReference type="RefSeq" id="WP_309816457.1">
    <property type="nucleotide sequence ID" value="NZ_JBDXMX010000005.1"/>
</dbReference>
<comment type="subcellular location">
    <subcellularLocation>
        <location evidence="1">Membrane</location>
        <topology evidence="1">Multi-pass membrane protein</topology>
    </subcellularLocation>
</comment>
<dbReference type="PANTHER" id="PTHR43731">
    <property type="entry name" value="RHOMBOID PROTEASE"/>
    <property type="match status" value="1"/>
</dbReference>
<protein>
    <submittedName>
        <fullName evidence="7">Rhomboid family intramembrane serine protease</fullName>
        <ecNumber evidence="7">3.4.21.105</ecNumber>
    </submittedName>
</protein>
<comment type="caution">
    <text evidence="7">The sequence shown here is derived from an EMBL/GenBank/DDBJ whole genome shotgun (WGS) entry which is preliminary data.</text>
</comment>
<evidence type="ECO:0000259" key="6">
    <source>
        <dbReference type="Pfam" id="PF01694"/>
    </source>
</evidence>
<dbReference type="EMBL" id="JBDXMX010000005">
    <property type="protein sequence ID" value="MEO9248453.1"/>
    <property type="molecule type" value="Genomic_DNA"/>
</dbReference>
<proteinExistence type="predicted"/>
<dbReference type="Proteomes" id="UP001484097">
    <property type="component" value="Unassembled WGS sequence"/>
</dbReference>
<reference evidence="7 8" key="1">
    <citation type="submission" date="2024-05" db="EMBL/GenBank/DDBJ databases">
        <authorList>
            <person name="Yi C."/>
        </authorList>
    </citation>
    <scope>NUCLEOTIDE SEQUENCE [LARGE SCALE GENOMIC DNA]</scope>
    <source>
        <strain evidence="7 8">XS13</strain>
    </source>
</reference>
<keyword evidence="2 5" id="KW-0812">Transmembrane</keyword>
<keyword evidence="4 5" id="KW-0472">Membrane</keyword>
<accession>A0ABV0IKC9</accession>
<evidence type="ECO:0000256" key="3">
    <source>
        <dbReference type="ARBA" id="ARBA00022989"/>
    </source>
</evidence>
<keyword evidence="7" id="KW-0645">Protease</keyword>
<keyword evidence="3 5" id="KW-1133">Transmembrane helix</keyword>
<feature type="transmembrane region" description="Helical" evidence="5">
    <location>
        <begin position="102"/>
        <end position="121"/>
    </location>
</feature>
<gene>
    <name evidence="7" type="ORF">ABDK96_12250</name>
</gene>
<dbReference type="PANTHER" id="PTHR43731:SF9">
    <property type="entry name" value="SLR1461 PROTEIN"/>
    <property type="match status" value="1"/>
</dbReference>
<dbReference type="Pfam" id="PF01694">
    <property type="entry name" value="Rhomboid"/>
    <property type="match status" value="1"/>
</dbReference>
<dbReference type="EC" id="3.4.21.105" evidence="7"/>
<feature type="transmembrane region" description="Helical" evidence="5">
    <location>
        <begin position="154"/>
        <end position="172"/>
    </location>
</feature>
<evidence type="ECO:0000313" key="7">
    <source>
        <dbReference type="EMBL" id="MEO9248453.1"/>
    </source>
</evidence>
<evidence type="ECO:0000256" key="1">
    <source>
        <dbReference type="ARBA" id="ARBA00004141"/>
    </source>
</evidence>
<dbReference type="SUPFAM" id="SSF144091">
    <property type="entry name" value="Rhomboid-like"/>
    <property type="match status" value="1"/>
</dbReference>
<feature type="transmembrane region" description="Helical" evidence="5">
    <location>
        <begin position="127"/>
        <end position="147"/>
    </location>
</feature>
<dbReference type="InterPro" id="IPR050925">
    <property type="entry name" value="Rhomboid_protease_S54"/>
</dbReference>
<evidence type="ECO:0000256" key="5">
    <source>
        <dbReference type="SAM" id="Phobius"/>
    </source>
</evidence>
<feature type="transmembrane region" description="Helical" evidence="5">
    <location>
        <begin position="178"/>
        <end position="196"/>
    </location>
</feature>
<keyword evidence="8" id="KW-1185">Reference proteome</keyword>
<evidence type="ECO:0000256" key="2">
    <source>
        <dbReference type="ARBA" id="ARBA00022692"/>
    </source>
</evidence>
<dbReference type="GO" id="GO:0008233">
    <property type="term" value="F:peptidase activity"/>
    <property type="evidence" value="ECO:0007669"/>
    <property type="project" value="UniProtKB-KW"/>
</dbReference>
<keyword evidence="7" id="KW-0378">Hydrolase</keyword>
<feature type="domain" description="Peptidase S54 rhomboid" evidence="6">
    <location>
        <begin position="68"/>
        <end position="197"/>
    </location>
</feature>
<feature type="transmembrane region" description="Helical" evidence="5">
    <location>
        <begin position="68"/>
        <end position="90"/>
    </location>
</feature>
<sequence>MSDPVRRPSSRRQVVDRLRSYPDWVQQALPVLGLALLLWVLEFIDLFAGGRLNQFGIQPLDASGLPGILFAPLLHSGFGHLISNTVPLLVMGALIAWLTRKWWLITAGIWLLGGIGTWLIGGIGTNHIGASVIVYGYAAFLVAYGVLARRFAAILAAVAVVLLYGGIVWGFLPVNPRISWQGHLAGAAAGVIVAFADTRQARRDWRERRERLANGGI</sequence>
<feature type="transmembrane region" description="Helical" evidence="5">
    <location>
        <begin position="28"/>
        <end position="48"/>
    </location>
</feature>
<dbReference type="GO" id="GO:0006508">
    <property type="term" value="P:proteolysis"/>
    <property type="evidence" value="ECO:0007669"/>
    <property type="project" value="UniProtKB-KW"/>
</dbReference>
<evidence type="ECO:0000256" key="4">
    <source>
        <dbReference type="ARBA" id="ARBA00023136"/>
    </source>
</evidence>
<name>A0ABV0IKC9_9MICC</name>
<dbReference type="InterPro" id="IPR035952">
    <property type="entry name" value="Rhomboid-like_sf"/>
</dbReference>